<comment type="caution">
    <text evidence="7">The sequence shown here is derived from an EMBL/GenBank/DDBJ whole genome shotgun (WGS) entry which is preliminary data.</text>
</comment>
<dbReference type="InterPro" id="IPR050168">
    <property type="entry name" value="AAA_ATPase_domain"/>
</dbReference>
<keyword evidence="2 4" id="KW-0067">ATP-binding</keyword>
<proteinExistence type="inferred from homology"/>
<evidence type="ECO:0000313" key="8">
    <source>
        <dbReference type="Proteomes" id="UP000789706"/>
    </source>
</evidence>
<dbReference type="EMBL" id="CAJVPK010000123">
    <property type="protein sequence ID" value="CAG8454143.1"/>
    <property type="molecule type" value="Genomic_DNA"/>
</dbReference>
<organism evidence="7 8">
    <name type="scientific">Diversispora eburnea</name>
    <dbReference type="NCBI Taxonomy" id="1213867"/>
    <lineage>
        <taxon>Eukaryota</taxon>
        <taxon>Fungi</taxon>
        <taxon>Fungi incertae sedis</taxon>
        <taxon>Mucoromycota</taxon>
        <taxon>Glomeromycotina</taxon>
        <taxon>Glomeromycetes</taxon>
        <taxon>Diversisporales</taxon>
        <taxon>Diversisporaceae</taxon>
        <taxon>Diversispora</taxon>
    </lineage>
</organism>
<keyword evidence="3" id="KW-0175">Coiled coil</keyword>
<dbReference type="InterPro" id="IPR003593">
    <property type="entry name" value="AAA+_ATPase"/>
</dbReference>
<protein>
    <submittedName>
        <fullName evidence="7">2996_t:CDS:1</fullName>
    </submittedName>
</protein>
<dbReference type="Pfam" id="PF17862">
    <property type="entry name" value="AAA_lid_3"/>
    <property type="match status" value="1"/>
</dbReference>
<accession>A0A9N8VKK9</accession>
<dbReference type="Pfam" id="PF00004">
    <property type="entry name" value="AAA"/>
    <property type="match status" value="2"/>
</dbReference>
<name>A0A9N8VKK9_9GLOM</name>
<dbReference type="InterPro" id="IPR041569">
    <property type="entry name" value="AAA_lid_3"/>
</dbReference>
<comment type="similarity">
    <text evidence="4">Belongs to the AAA ATPase family.</text>
</comment>
<reference evidence="7" key="1">
    <citation type="submission" date="2021-06" db="EMBL/GenBank/DDBJ databases">
        <authorList>
            <person name="Kallberg Y."/>
            <person name="Tangrot J."/>
            <person name="Rosling A."/>
        </authorList>
    </citation>
    <scope>NUCLEOTIDE SEQUENCE</scope>
    <source>
        <strain evidence="7">AZ414A</strain>
    </source>
</reference>
<dbReference type="AlphaFoldDB" id="A0A9N8VKK9"/>
<keyword evidence="1 4" id="KW-0547">Nucleotide-binding</keyword>
<dbReference type="InterPro" id="IPR003960">
    <property type="entry name" value="ATPase_AAA_CS"/>
</dbReference>
<evidence type="ECO:0000256" key="4">
    <source>
        <dbReference type="RuleBase" id="RU003651"/>
    </source>
</evidence>
<dbReference type="Gene3D" id="3.40.50.300">
    <property type="entry name" value="P-loop containing nucleotide triphosphate hydrolases"/>
    <property type="match status" value="2"/>
</dbReference>
<dbReference type="GO" id="GO:0016887">
    <property type="term" value="F:ATP hydrolysis activity"/>
    <property type="evidence" value="ECO:0007669"/>
    <property type="project" value="InterPro"/>
</dbReference>
<dbReference type="SMART" id="SM00382">
    <property type="entry name" value="AAA"/>
    <property type="match status" value="1"/>
</dbReference>
<feature type="domain" description="AAA+ ATPase" evidence="6">
    <location>
        <begin position="268"/>
        <end position="399"/>
    </location>
</feature>
<dbReference type="OrthoDB" id="10254455at2759"/>
<dbReference type="GO" id="GO:0005524">
    <property type="term" value="F:ATP binding"/>
    <property type="evidence" value="ECO:0007669"/>
    <property type="project" value="UniProtKB-KW"/>
</dbReference>
<dbReference type="SUPFAM" id="SSF52540">
    <property type="entry name" value="P-loop containing nucleoside triphosphate hydrolases"/>
    <property type="match status" value="2"/>
</dbReference>
<dbReference type="Gene3D" id="1.10.8.60">
    <property type="match status" value="2"/>
</dbReference>
<evidence type="ECO:0000256" key="3">
    <source>
        <dbReference type="ARBA" id="ARBA00023054"/>
    </source>
</evidence>
<sequence length="494" mass="55637">MFETFSRIEQSFLLSFHSRKIWLSTNIEIQRSILLFGPSGIDFLYIHCPKLFSLTIGDLAKEFPAEKENGLGNYFLLARNNQPSVLLLENIELFFPADNEPLLSFYFCELLENFITQDVEVLIVGTTTNLNSINPIARTIFQVNIFGFYIKDLDLADGINIKKINEMCHGFIAADIVCLCRMASEMVNIRSIEQTGEPGQLKITNQDFKDSFKKINISSLQKRNNIQKVESVKWEQIGGLNEVKKILEESVIWIYKHADAFRRLGIKPSKGVLLYGPPGTGKTLLAKAVSTESSAHFIPVSIPDLIKSEKAIENIFKIARQCSPCIIFLDELEALFGNREFSGGLGKKLISQLLLELDQLDTVDQGIVILSATNSPGSIDPSLLRPGRLDRLVYVQPPNFKERKSILTILSNTKIKISNEVNLDEIANRTENFTGADIKGLLQRAALLAIKRCKKKKSSSDNKEDNKEEGEEPSISCAQLEQYQKFEESIYKIS</sequence>
<evidence type="ECO:0000256" key="5">
    <source>
        <dbReference type="SAM" id="MobiDB-lite"/>
    </source>
</evidence>
<evidence type="ECO:0000259" key="6">
    <source>
        <dbReference type="SMART" id="SM00382"/>
    </source>
</evidence>
<dbReference type="FunFam" id="3.40.50.300:FF:001025">
    <property type="entry name" value="ATPase family, AAA domain-containing 2B"/>
    <property type="match status" value="1"/>
</dbReference>
<keyword evidence="8" id="KW-1185">Reference proteome</keyword>
<feature type="region of interest" description="Disordered" evidence="5">
    <location>
        <begin position="454"/>
        <end position="476"/>
    </location>
</feature>
<dbReference type="PROSITE" id="PS00674">
    <property type="entry name" value="AAA"/>
    <property type="match status" value="1"/>
</dbReference>
<evidence type="ECO:0000256" key="2">
    <source>
        <dbReference type="ARBA" id="ARBA00022840"/>
    </source>
</evidence>
<dbReference type="InterPro" id="IPR003959">
    <property type="entry name" value="ATPase_AAA_core"/>
</dbReference>
<gene>
    <name evidence="7" type="ORF">DEBURN_LOCUS2312</name>
</gene>
<evidence type="ECO:0000313" key="7">
    <source>
        <dbReference type="EMBL" id="CAG8454143.1"/>
    </source>
</evidence>
<dbReference type="Proteomes" id="UP000789706">
    <property type="component" value="Unassembled WGS sequence"/>
</dbReference>
<dbReference type="PANTHER" id="PTHR23077:SF117">
    <property type="entry name" value="AAA+ ATPASE DOMAIN-CONTAINING PROTEIN"/>
    <property type="match status" value="1"/>
</dbReference>
<dbReference type="InterPro" id="IPR027417">
    <property type="entry name" value="P-loop_NTPase"/>
</dbReference>
<evidence type="ECO:0000256" key="1">
    <source>
        <dbReference type="ARBA" id="ARBA00022741"/>
    </source>
</evidence>
<dbReference type="PANTHER" id="PTHR23077">
    <property type="entry name" value="AAA-FAMILY ATPASE"/>
    <property type="match status" value="1"/>
</dbReference>